<dbReference type="RefSeq" id="WP_138592029.1">
    <property type="nucleotide sequence ID" value="NZ_PNBX01000047.1"/>
</dbReference>
<dbReference type="InterPro" id="IPR029063">
    <property type="entry name" value="SAM-dependent_MTases_sf"/>
</dbReference>
<proteinExistence type="predicted"/>
<keyword evidence="2" id="KW-0489">Methyltransferase</keyword>
<dbReference type="GO" id="GO:0032259">
    <property type="term" value="P:methylation"/>
    <property type="evidence" value="ECO:0007669"/>
    <property type="project" value="UniProtKB-KW"/>
</dbReference>
<dbReference type="CDD" id="cd02440">
    <property type="entry name" value="AdoMet_MTases"/>
    <property type="match status" value="1"/>
</dbReference>
<dbReference type="Pfam" id="PF08241">
    <property type="entry name" value="Methyltransf_11"/>
    <property type="match status" value="1"/>
</dbReference>
<name>A0A5S3V953_9GAMM</name>
<organism evidence="2 3">
    <name type="scientific">Pseudoalteromonas aurantia</name>
    <dbReference type="NCBI Taxonomy" id="43654"/>
    <lineage>
        <taxon>Bacteria</taxon>
        <taxon>Pseudomonadati</taxon>
        <taxon>Pseudomonadota</taxon>
        <taxon>Gammaproteobacteria</taxon>
        <taxon>Alteromonadales</taxon>
        <taxon>Pseudoalteromonadaceae</taxon>
        <taxon>Pseudoalteromonas</taxon>
    </lineage>
</organism>
<dbReference type="Proteomes" id="UP000307217">
    <property type="component" value="Unassembled WGS sequence"/>
</dbReference>
<protein>
    <submittedName>
        <fullName evidence="2">Class I SAM-dependent methyltransferase</fullName>
    </submittedName>
</protein>
<dbReference type="Gene3D" id="3.40.50.150">
    <property type="entry name" value="Vaccinia Virus protein VP39"/>
    <property type="match status" value="1"/>
</dbReference>
<dbReference type="AlphaFoldDB" id="A0A5S3V953"/>
<reference evidence="2 3" key="1">
    <citation type="submission" date="2018-01" db="EMBL/GenBank/DDBJ databases">
        <authorList>
            <person name="Paulsen S."/>
            <person name="Gram L.K."/>
        </authorList>
    </citation>
    <scope>NUCLEOTIDE SEQUENCE [LARGE SCALE GENOMIC DNA]</scope>
    <source>
        <strain evidence="2 3">S3790</strain>
    </source>
</reference>
<feature type="domain" description="Methyltransferase type 11" evidence="1">
    <location>
        <begin position="126"/>
        <end position="207"/>
    </location>
</feature>
<evidence type="ECO:0000259" key="1">
    <source>
        <dbReference type="Pfam" id="PF08241"/>
    </source>
</evidence>
<comment type="caution">
    <text evidence="2">The sequence shown here is derived from an EMBL/GenBank/DDBJ whole genome shotgun (WGS) entry which is preliminary data.</text>
</comment>
<dbReference type="InterPro" id="IPR013216">
    <property type="entry name" value="Methyltransf_11"/>
</dbReference>
<dbReference type="EMBL" id="PNBX01000047">
    <property type="protein sequence ID" value="TMO67967.1"/>
    <property type="molecule type" value="Genomic_DNA"/>
</dbReference>
<accession>A0A5S3V953</accession>
<sequence length="431" mass="48339">MENVSLGKYKIAVTQLLNGATCAGTMTPYIKDLLSYLSDKTGVCADFDMNDWDDAKTAKGVAISPVQAAKCLKETLRSQKFMQGVKRAIEDKLNSNNENIHVLYAGTGPYATLLLPLLCVLKLDRVKATLIDIHPENIDAVKTLINHFDVANNITDVVCADATEWQATEPQSFDIIISETMTALLKREPQVFIFAHLSQYLKPSGVLTPEEVSLKSWLVNQAEPDYLLGEFFKLDINQSRALFEGDNSAFSGAQLIPEGFETGYRFKLTTDIKVYDSIYLTENECSLNIPLTFLPHKAVLKGGEKVSFEYVNPQSADFIFTFPNDDKPETELELSSYDVEIGNGLKLIKRVYERAQMNKHGLKHATSEQEWQAQVKLFELLGLSVHRGVEALYEHESFALFESWLTAQYDALNKPPAIETMNEQVIRCLAE</sequence>
<keyword evidence="2" id="KW-0808">Transferase</keyword>
<reference evidence="3" key="2">
    <citation type="submission" date="2019-06" db="EMBL/GenBank/DDBJ databases">
        <title>Co-occurence of chitin degradation, pigmentation and bioactivity in marine Pseudoalteromonas.</title>
        <authorList>
            <person name="Sonnenschein E.C."/>
            <person name="Bech P.K."/>
        </authorList>
    </citation>
    <scope>NUCLEOTIDE SEQUENCE [LARGE SCALE GENOMIC DNA]</scope>
    <source>
        <strain evidence="3">S3790</strain>
    </source>
</reference>
<dbReference type="OrthoDB" id="1157001at2"/>
<evidence type="ECO:0000313" key="2">
    <source>
        <dbReference type="EMBL" id="TMO67967.1"/>
    </source>
</evidence>
<dbReference type="SUPFAM" id="SSF53335">
    <property type="entry name" value="S-adenosyl-L-methionine-dependent methyltransferases"/>
    <property type="match status" value="1"/>
</dbReference>
<evidence type="ECO:0000313" key="3">
    <source>
        <dbReference type="Proteomes" id="UP000307217"/>
    </source>
</evidence>
<dbReference type="GO" id="GO:0008757">
    <property type="term" value="F:S-adenosylmethionine-dependent methyltransferase activity"/>
    <property type="evidence" value="ECO:0007669"/>
    <property type="project" value="InterPro"/>
</dbReference>
<gene>
    <name evidence="2" type="ORF">CWC19_11645</name>
</gene>